<feature type="domain" description="TadE-like" evidence="2">
    <location>
        <begin position="14"/>
        <end position="40"/>
    </location>
</feature>
<organism evidence="3 4">
    <name type="scientific">Microvenator marinus</name>
    <dbReference type="NCBI Taxonomy" id="2600177"/>
    <lineage>
        <taxon>Bacteria</taxon>
        <taxon>Deltaproteobacteria</taxon>
        <taxon>Bradymonadales</taxon>
        <taxon>Microvenatoraceae</taxon>
        <taxon>Microvenator</taxon>
    </lineage>
</organism>
<accession>A0A5B8XUI3</accession>
<keyword evidence="1" id="KW-0812">Transmembrane</keyword>
<keyword evidence="4" id="KW-1185">Reference proteome</keyword>
<evidence type="ECO:0000259" key="2">
    <source>
        <dbReference type="Pfam" id="PF07811"/>
    </source>
</evidence>
<dbReference type="RefSeq" id="WP_146958744.1">
    <property type="nucleotide sequence ID" value="NZ_CP042467.1"/>
</dbReference>
<keyword evidence="1" id="KW-0472">Membrane</keyword>
<protein>
    <submittedName>
        <fullName evidence="3">Pilus assembly protein</fullName>
    </submittedName>
</protein>
<evidence type="ECO:0000313" key="4">
    <source>
        <dbReference type="Proteomes" id="UP000321595"/>
    </source>
</evidence>
<dbReference type="EMBL" id="CP042467">
    <property type="protein sequence ID" value="QED27059.1"/>
    <property type="molecule type" value="Genomic_DNA"/>
</dbReference>
<keyword evidence="1" id="KW-1133">Transmembrane helix</keyword>
<dbReference type="OrthoDB" id="5496175at2"/>
<evidence type="ECO:0000256" key="1">
    <source>
        <dbReference type="SAM" id="Phobius"/>
    </source>
</evidence>
<dbReference type="AlphaFoldDB" id="A0A5B8XUI3"/>
<reference evidence="3 4" key="1">
    <citation type="submission" date="2019-08" db="EMBL/GenBank/DDBJ databases">
        <authorList>
            <person name="Liang Q."/>
        </authorList>
    </citation>
    <scope>NUCLEOTIDE SEQUENCE [LARGE SCALE GENOMIC DNA]</scope>
    <source>
        <strain evidence="3 4">V1718</strain>
    </source>
</reference>
<gene>
    <name evidence="3" type="ORF">FRD01_07350</name>
</gene>
<dbReference type="Pfam" id="PF07811">
    <property type="entry name" value="TadE"/>
    <property type="match status" value="1"/>
</dbReference>
<name>A0A5B8XUI3_9DELT</name>
<dbReference type="InterPro" id="IPR012495">
    <property type="entry name" value="TadE-like_dom"/>
</dbReference>
<dbReference type="KEGG" id="bbae:FRD01_07350"/>
<dbReference type="Proteomes" id="UP000321595">
    <property type="component" value="Chromosome"/>
</dbReference>
<evidence type="ECO:0000313" key="3">
    <source>
        <dbReference type="EMBL" id="QED27059.1"/>
    </source>
</evidence>
<sequence length="280" mass="30091">MIHFLSRFHGDQKGATLAEFVLTLPIFIMCFVGIVQLGLWSEKSVKVWAKAHRITFAQATLVNQSRFSLQHMQPQAAGAVSLGQLAFGNKPLNQSGIQRGLILAAEGTTYGDMALRGHWGESSTRTLPVDLVVQMKPPLEGMRTRNSADILGGSALSRDLLNDTANFSGSAGGALGVINQFLSGSGTRAALAAGQRYGTVIGWSSDSMTVAGRTVSMRAHFNSLVPPFPLTGTEAQFLPMAITRVTMENHRAYSQILGINWSQPYPGGSISVQEKFPAEQ</sequence>
<feature type="transmembrane region" description="Helical" evidence="1">
    <location>
        <begin position="20"/>
        <end position="40"/>
    </location>
</feature>
<proteinExistence type="predicted"/>